<keyword evidence="3" id="KW-1185">Reference proteome</keyword>
<evidence type="ECO:0000313" key="2">
    <source>
        <dbReference type="EMBL" id="PPQ94528.1"/>
    </source>
</evidence>
<gene>
    <name evidence="2" type="ORF">CVT25_012429</name>
</gene>
<dbReference type="PROSITE" id="PS51388">
    <property type="entry name" value="GED"/>
    <property type="match status" value="1"/>
</dbReference>
<dbReference type="InParanoid" id="A0A409XUX1"/>
<name>A0A409XUX1_PSICY</name>
<comment type="caution">
    <text evidence="2">The sequence shown here is derived from an EMBL/GenBank/DDBJ whole genome shotgun (WGS) entry which is preliminary data.</text>
</comment>
<reference evidence="2 3" key="1">
    <citation type="journal article" date="2018" name="Evol. Lett.">
        <title>Horizontal gene cluster transfer increased hallucinogenic mushroom diversity.</title>
        <authorList>
            <person name="Reynolds H.T."/>
            <person name="Vijayakumar V."/>
            <person name="Gluck-Thaler E."/>
            <person name="Korotkin H.B."/>
            <person name="Matheny P.B."/>
            <person name="Slot J.C."/>
        </authorList>
    </citation>
    <scope>NUCLEOTIDE SEQUENCE [LARGE SCALE GENOMIC DNA]</scope>
    <source>
        <strain evidence="2 3">2631</strain>
    </source>
</reference>
<proteinExistence type="predicted"/>
<dbReference type="AlphaFoldDB" id="A0A409XUX1"/>
<dbReference type="GO" id="GO:0003924">
    <property type="term" value="F:GTPase activity"/>
    <property type="evidence" value="ECO:0007669"/>
    <property type="project" value="InterPro"/>
</dbReference>
<evidence type="ECO:0000259" key="1">
    <source>
        <dbReference type="PROSITE" id="PS51388"/>
    </source>
</evidence>
<protein>
    <recommendedName>
        <fullName evidence="1">GED domain-containing protein</fullName>
    </recommendedName>
</protein>
<evidence type="ECO:0000313" key="3">
    <source>
        <dbReference type="Proteomes" id="UP000283269"/>
    </source>
</evidence>
<accession>A0A409XUX1</accession>
<dbReference type="OrthoDB" id="5061070at2759"/>
<dbReference type="Pfam" id="PF02212">
    <property type="entry name" value="GED"/>
    <property type="match status" value="1"/>
</dbReference>
<dbReference type="GO" id="GO:0005525">
    <property type="term" value="F:GTP binding"/>
    <property type="evidence" value="ECO:0007669"/>
    <property type="project" value="InterPro"/>
</dbReference>
<feature type="domain" description="GED" evidence="1">
    <location>
        <begin position="116"/>
        <end position="211"/>
    </location>
</feature>
<dbReference type="STRING" id="93625.A0A409XUX1"/>
<dbReference type="InterPro" id="IPR020850">
    <property type="entry name" value="GED_dom"/>
</dbReference>
<organism evidence="2 3">
    <name type="scientific">Psilocybe cyanescens</name>
    <dbReference type="NCBI Taxonomy" id="93625"/>
    <lineage>
        <taxon>Eukaryota</taxon>
        <taxon>Fungi</taxon>
        <taxon>Dikarya</taxon>
        <taxon>Basidiomycota</taxon>
        <taxon>Agaricomycotina</taxon>
        <taxon>Agaricomycetes</taxon>
        <taxon>Agaricomycetidae</taxon>
        <taxon>Agaricales</taxon>
        <taxon>Agaricineae</taxon>
        <taxon>Strophariaceae</taxon>
        <taxon>Psilocybe</taxon>
    </lineage>
</organism>
<dbReference type="Proteomes" id="UP000283269">
    <property type="component" value="Unassembled WGS sequence"/>
</dbReference>
<sequence>MESDQKIGGRVKTSISKHIKGLIKKHFSKFGQGYLEQHFLSHYKSVRKKYEELDVVNAIHEYKVPLTTFSSASKNLPIAQPTGIAKALAGLAKAGLAGVQAHDLAKLLPPNPMEPVLNIMADIRAYFVTTIAYKQFMDNVPLTIDLDLVCGIKQDVLVVLYTSLGINGQDGHQICKELVQESPQVADKRADLQKKLERLEVASRELLLLGV</sequence>
<dbReference type="InterPro" id="IPR003130">
    <property type="entry name" value="GED"/>
</dbReference>
<dbReference type="EMBL" id="NHYD01000319">
    <property type="protein sequence ID" value="PPQ94528.1"/>
    <property type="molecule type" value="Genomic_DNA"/>
</dbReference>
<dbReference type="Gene3D" id="1.20.120.1240">
    <property type="entry name" value="Dynamin, middle domain"/>
    <property type="match status" value="1"/>
</dbReference>